<organism evidence="2 3">
    <name type="scientific">Gossypium tomentosum</name>
    <name type="common">Hawaiian cotton</name>
    <name type="synonym">Gossypium sandvicense</name>
    <dbReference type="NCBI Taxonomy" id="34277"/>
    <lineage>
        <taxon>Eukaryota</taxon>
        <taxon>Viridiplantae</taxon>
        <taxon>Streptophyta</taxon>
        <taxon>Embryophyta</taxon>
        <taxon>Tracheophyta</taxon>
        <taxon>Spermatophyta</taxon>
        <taxon>Magnoliopsida</taxon>
        <taxon>eudicotyledons</taxon>
        <taxon>Gunneridae</taxon>
        <taxon>Pentapetalae</taxon>
        <taxon>rosids</taxon>
        <taxon>malvids</taxon>
        <taxon>Malvales</taxon>
        <taxon>Malvaceae</taxon>
        <taxon>Malvoideae</taxon>
        <taxon>Gossypium</taxon>
    </lineage>
</organism>
<reference evidence="2 3" key="1">
    <citation type="submission" date="2019-07" db="EMBL/GenBank/DDBJ databases">
        <title>WGS assembly of Gossypium tomentosum.</title>
        <authorList>
            <person name="Chen Z.J."/>
            <person name="Sreedasyam A."/>
            <person name="Ando A."/>
            <person name="Song Q."/>
            <person name="De L."/>
            <person name="Hulse-Kemp A."/>
            <person name="Ding M."/>
            <person name="Ye W."/>
            <person name="Kirkbride R."/>
            <person name="Jenkins J."/>
            <person name="Plott C."/>
            <person name="Lovell J."/>
            <person name="Lin Y.-M."/>
            <person name="Vaughn R."/>
            <person name="Liu B."/>
            <person name="Li W."/>
            <person name="Simpson S."/>
            <person name="Scheffler B."/>
            <person name="Saski C."/>
            <person name="Grover C."/>
            <person name="Hu G."/>
            <person name="Conover J."/>
            <person name="Carlson J."/>
            <person name="Shu S."/>
            <person name="Boston L."/>
            <person name="Williams M."/>
            <person name="Peterson D."/>
            <person name="Mcgee K."/>
            <person name="Jones D."/>
            <person name="Wendel J."/>
            <person name="Stelly D."/>
            <person name="Grimwood J."/>
            <person name="Schmutz J."/>
        </authorList>
    </citation>
    <scope>NUCLEOTIDE SEQUENCE [LARGE SCALE GENOMIC DNA]</scope>
    <source>
        <strain evidence="2">7179.01</strain>
    </source>
</reference>
<name>A0A5D2R0X8_GOSTO</name>
<sequence length="136" mass="14448">MTRPPDQQPGFMRGPQPVSQQSPGSPISNFVGGSTAAPEVPWTTKPRARVFDIDDFQNIGLPRIPNFRASDFSDSSQYDSSFGSVAPYVPTQVGSSSRYLDSGASHHVCQNAADLNASNPYSGHQDAGNFVAGLSS</sequence>
<dbReference type="AlphaFoldDB" id="A0A5D2R0X8"/>
<evidence type="ECO:0000256" key="1">
    <source>
        <dbReference type="SAM" id="MobiDB-lite"/>
    </source>
</evidence>
<protein>
    <submittedName>
        <fullName evidence="2">Uncharacterized protein</fullName>
    </submittedName>
</protein>
<gene>
    <name evidence="2" type="ORF">ES332_A04G181700v1</name>
</gene>
<dbReference type="EMBL" id="CM017613">
    <property type="protein sequence ID" value="TYI34133.1"/>
    <property type="molecule type" value="Genomic_DNA"/>
</dbReference>
<keyword evidence="3" id="KW-1185">Reference proteome</keyword>
<proteinExistence type="predicted"/>
<feature type="region of interest" description="Disordered" evidence="1">
    <location>
        <begin position="1"/>
        <end position="42"/>
    </location>
</feature>
<evidence type="ECO:0000313" key="3">
    <source>
        <dbReference type="Proteomes" id="UP000322667"/>
    </source>
</evidence>
<dbReference type="Proteomes" id="UP000322667">
    <property type="component" value="Chromosome A04"/>
</dbReference>
<feature type="compositionally biased region" description="Low complexity" evidence="1">
    <location>
        <begin position="15"/>
        <end position="28"/>
    </location>
</feature>
<evidence type="ECO:0000313" key="2">
    <source>
        <dbReference type="EMBL" id="TYI34133.1"/>
    </source>
</evidence>
<accession>A0A5D2R0X8</accession>